<dbReference type="Pfam" id="PF25482">
    <property type="entry name" value="DUF7905"/>
    <property type="match status" value="1"/>
</dbReference>
<keyword evidence="3" id="KW-1185">Reference proteome</keyword>
<feature type="domain" description="DUF7905" evidence="1">
    <location>
        <begin position="384"/>
        <end position="681"/>
    </location>
</feature>
<dbReference type="EMBL" id="MU839834">
    <property type="protein sequence ID" value="KAK1755194.1"/>
    <property type="molecule type" value="Genomic_DNA"/>
</dbReference>
<sequence length="711" mass="77789">MAIQAETGRIKRSLVSGTPLTQATVEKILKFMANSFKNATVTYEAKSKVFMVDCLANEFTTMADTFAEITKLFGSNEIDHGADNPSKELAPSDIKISENGAVAGQSNGHLNETPLSASLMANLSLDCSESATWNPSHEDRIGVSLKAILQPELLGKLEKELSIVAVFDEQEGVVYLGGSDDEALEDAKTRLDNVLDFSKYPSPRATHVLDAEGRVDPRGREIRVECLRMIDIDKLLVLTTLLDPVRFSNFGETYARFAQNGATMRLTEFNSFTGRYDPVVGSGISARSLTPGEREKRWDTGKFSMLVPDNCPTASNKLHQLVPAGPDDVATGAAAATSPGACVVERPGSDFGDEDEYLSDSESAPSDTSVLEIVENRLGLKTISDIDAALIMLLGPAAYLRGKVALRAELGRIILKRVPNGTPASNGARRGLGMGKSQLLKMLNSGPADVHFTKILTTFSREIRDLVESRTNSQRMWQSKASWMKVSYLFHFFDEERKEKFIISVEDSGVNDKFSYSIHSWNEHGADDVRIVLEHSDPDKLDNMYGDFARKFFSKLHITVMNGHPTLKFEVATDGPVKVKLTTVQALIKWRFHSASDDSGLDITEVERLRVTETTSRSGKTVIGTASKWPAEMIAANLGRGISPVFYEASVVSTYLEDLLSLNEKLPVGGKADWEAADLVGSGVVRYLYGPALEMIKVATGLGCNEHNRAL</sequence>
<name>A0AAJ0BDD2_9PEZI</name>
<protein>
    <recommendedName>
        <fullName evidence="1">DUF7905 domain-containing protein</fullName>
    </recommendedName>
</protein>
<evidence type="ECO:0000259" key="1">
    <source>
        <dbReference type="Pfam" id="PF25482"/>
    </source>
</evidence>
<evidence type="ECO:0000313" key="3">
    <source>
        <dbReference type="Proteomes" id="UP001239445"/>
    </source>
</evidence>
<gene>
    <name evidence="2" type="ORF">QBC47DRAFT_461259</name>
</gene>
<dbReference type="Proteomes" id="UP001239445">
    <property type="component" value="Unassembled WGS sequence"/>
</dbReference>
<dbReference type="InterPro" id="IPR057227">
    <property type="entry name" value="DUF7905"/>
</dbReference>
<reference evidence="2" key="1">
    <citation type="submission" date="2023-06" db="EMBL/GenBank/DDBJ databases">
        <title>Genome-scale phylogeny and comparative genomics of the fungal order Sordariales.</title>
        <authorList>
            <consortium name="Lawrence Berkeley National Laboratory"/>
            <person name="Hensen N."/>
            <person name="Bonometti L."/>
            <person name="Westerberg I."/>
            <person name="Brannstrom I.O."/>
            <person name="Guillou S."/>
            <person name="Cros-Aarteil S."/>
            <person name="Calhoun S."/>
            <person name="Haridas S."/>
            <person name="Kuo A."/>
            <person name="Mondo S."/>
            <person name="Pangilinan J."/>
            <person name="Riley R."/>
            <person name="Labutti K."/>
            <person name="Andreopoulos B."/>
            <person name="Lipzen A."/>
            <person name="Chen C."/>
            <person name="Yanf M."/>
            <person name="Daum C."/>
            <person name="Ng V."/>
            <person name="Clum A."/>
            <person name="Steindorff A."/>
            <person name="Ohm R."/>
            <person name="Martin F."/>
            <person name="Silar P."/>
            <person name="Natvig D."/>
            <person name="Lalanne C."/>
            <person name="Gautier V."/>
            <person name="Ament-Velasquez S.L."/>
            <person name="Kruys A."/>
            <person name="Hutchinson M.I."/>
            <person name="Powell A.J."/>
            <person name="Barry K."/>
            <person name="Miller A.N."/>
            <person name="Grigoriev I.V."/>
            <person name="Debuchy R."/>
            <person name="Gladieux P."/>
            <person name="Thoren M.H."/>
            <person name="Johannesson H."/>
        </authorList>
    </citation>
    <scope>NUCLEOTIDE SEQUENCE</scope>
    <source>
        <strain evidence="2">PSN4</strain>
    </source>
</reference>
<proteinExistence type="predicted"/>
<organism evidence="2 3">
    <name type="scientific">Echria macrotheca</name>
    <dbReference type="NCBI Taxonomy" id="438768"/>
    <lineage>
        <taxon>Eukaryota</taxon>
        <taxon>Fungi</taxon>
        <taxon>Dikarya</taxon>
        <taxon>Ascomycota</taxon>
        <taxon>Pezizomycotina</taxon>
        <taxon>Sordariomycetes</taxon>
        <taxon>Sordariomycetidae</taxon>
        <taxon>Sordariales</taxon>
        <taxon>Schizotheciaceae</taxon>
        <taxon>Echria</taxon>
    </lineage>
</organism>
<evidence type="ECO:0000313" key="2">
    <source>
        <dbReference type="EMBL" id="KAK1755194.1"/>
    </source>
</evidence>
<accession>A0AAJ0BDD2</accession>
<comment type="caution">
    <text evidence="2">The sequence shown here is derived from an EMBL/GenBank/DDBJ whole genome shotgun (WGS) entry which is preliminary data.</text>
</comment>
<dbReference type="AlphaFoldDB" id="A0AAJ0BDD2"/>